<protein>
    <recommendedName>
        <fullName evidence="1">Reverse transcriptase domain-containing protein</fullName>
    </recommendedName>
</protein>
<dbReference type="Proteomes" id="UP001292094">
    <property type="component" value="Unassembled WGS sequence"/>
</dbReference>
<dbReference type="GO" id="GO:0071897">
    <property type="term" value="P:DNA biosynthetic process"/>
    <property type="evidence" value="ECO:0007669"/>
    <property type="project" value="UniProtKB-ARBA"/>
</dbReference>
<sequence length="341" mass="38305">MGVCGVLLYLLHDYLRDRSLSVLVDGQSSKDYPIGAGVPQGSLLGPLLWNVFFNDLLQLIPEVYAYADDCTLTFPCDSTDHHATVVLINQALETITSWGRRWQVDLAQDKTQVMLVTRRSSPPAIPIPPNHLDGLVLPLQTTVTILGVEIDSTISFTSHVKKTASKAAGRLSCVKRVSHLLDARGVSKFYAVQVRSIMEYASLNWSSCPPSYFGLLDNVQNRAQRLINDKALPDEQVPSLQPLQHRRDVAGLCATDKIHREGAPHLSALRQPWASPHPHSTRDASTRVHQLSVPFTRTETFLRSFVPRYTRLWNNLVRETGIHETPTMHSFKSDMNKWRKL</sequence>
<dbReference type="PROSITE" id="PS50878">
    <property type="entry name" value="RT_POL"/>
    <property type="match status" value="1"/>
</dbReference>
<dbReference type="AlphaFoldDB" id="A0AAE1UND9"/>
<evidence type="ECO:0000259" key="1">
    <source>
        <dbReference type="PROSITE" id="PS50878"/>
    </source>
</evidence>
<comment type="caution">
    <text evidence="2">The sequence shown here is derived from an EMBL/GenBank/DDBJ whole genome shotgun (WGS) entry which is preliminary data.</text>
</comment>
<evidence type="ECO:0000313" key="2">
    <source>
        <dbReference type="EMBL" id="KAK4326961.1"/>
    </source>
</evidence>
<dbReference type="SUPFAM" id="SSF56672">
    <property type="entry name" value="DNA/RNA polymerases"/>
    <property type="match status" value="1"/>
</dbReference>
<proteinExistence type="predicted"/>
<keyword evidence="3" id="KW-1185">Reference proteome</keyword>
<evidence type="ECO:0000313" key="3">
    <source>
        <dbReference type="Proteomes" id="UP001292094"/>
    </source>
</evidence>
<feature type="domain" description="Reverse transcriptase" evidence="1">
    <location>
        <begin position="1"/>
        <end position="150"/>
    </location>
</feature>
<dbReference type="EMBL" id="JAWZYT010000180">
    <property type="protein sequence ID" value="KAK4326961.1"/>
    <property type="molecule type" value="Genomic_DNA"/>
</dbReference>
<dbReference type="PANTHER" id="PTHR33332">
    <property type="entry name" value="REVERSE TRANSCRIPTASE DOMAIN-CONTAINING PROTEIN"/>
    <property type="match status" value="1"/>
</dbReference>
<dbReference type="InterPro" id="IPR000477">
    <property type="entry name" value="RT_dom"/>
</dbReference>
<accession>A0AAE1UND9</accession>
<gene>
    <name evidence="2" type="ORF">Pmani_002564</name>
</gene>
<dbReference type="InterPro" id="IPR043502">
    <property type="entry name" value="DNA/RNA_pol_sf"/>
</dbReference>
<dbReference type="Pfam" id="PF00078">
    <property type="entry name" value="RVT_1"/>
    <property type="match status" value="1"/>
</dbReference>
<name>A0AAE1UND9_9EUCA</name>
<organism evidence="2 3">
    <name type="scientific">Petrolisthes manimaculis</name>
    <dbReference type="NCBI Taxonomy" id="1843537"/>
    <lineage>
        <taxon>Eukaryota</taxon>
        <taxon>Metazoa</taxon>
        <taxon>Ecdysozoa</taxon>
        <taxon>Arthropoda</taxon>
        <taxon>Crustacea</taxon>
        <taxon>Multicrustacea</taxon>
        <taxon>Malacostraca</taxon>
        <taxon>Eumalacostraca</taxon>
        <taxon>Eucarida</taxon>
        <taxon>Decapoda</taxon>
        <taxon>Pleocyemata</taxon>
        <taxon>Anomura</taxon>
        <taxon>Galatheoidea</taxon>
        <taxon>Porcellanidae</taxon>
        <taxon>Petrolisthes</taxon>
    </lineage>
</organism>
<reference evidence="2" key="1">
    <citation type="submission" date="2023-11" db="EMBL/GenBank/DDBJ databases">
        <title>Genome assemblies of two species of porcelain crab, Petrolisthes cinctipes and Petrolisthes manimaculis (Anomura: Porcellanidae).</title>
        <authorList>
            <person name="Angst P."/>
        </authorList>
    </citation>
    <scope>NUCLEOTIDE SEQUENCE</scope>
    <source>
        <strain evidence="2">PB745_02</strain>
        <tissue evidence="2">Gill</tissue>
    </source>
</reference>